<protein>
    <submittedName>
        <fullName evidence="1">Uncharacterized protein</fullName>
    </submittedName>
</protein>
<proteinExistence type="predicted"/>
<dbReference type="AlphaFoldDB" id="A0A4S8LF38"/>
<dbReference type="OrthoDB" id="3232711at2759"/>
<name>A0A4S8LF38_DENBC</name>
<evidence type="ECO:0000313" key="1">
    <source>
        <dbReference type="EMBL" id="THU87303.1"/>
    </source>
</evidence>
<accession>A0A4S8LF38</accession>
<evidence type="ECO:0000313" key="2">
    <source>
        <dbReference type="Proteomes" id="UP000297245"/>
    </source>
</evidence>
<reference evidence="1 2" key="1">
    <citation type="journal article" date="2019" name="Nat. Ecol. Evol.">
        <title>Megaphylogeny resolves global patterns of mushroom evolution.</title>
        <authorList>
            <person name="Varga T."/>
            <person name="Krizsan K."/>
            <person name="Foldi C."/>
            <person name="Dima B."/>
            <person name="Sanchez-Garcia M."/>
            <person name="Sanchez-Ramirez S."/>
            <person name="Szollosi G.J."/>
            <person name="Szarkandi J.G."/>
            <person name="Papp V."/>
            <person name="Albert L."/>
            <person name="Andreopoulos W."/>
            <person name="Angelini C."/>
            <person name="Antonin V."/>
            <person name="Barry K.W."/>
            <person name="Bougher N.L."/>
            <person name="Buchanan P."/>
            <person name="Buyck B."/>
            <person name="Bense V."/>
            <person name="Catcheside P."/>
            <person name="Chovatia M."/>
            <person name="Cooper J."/>
            <person name="Damon W."/>
            <person name="Desjardin D."/>
            <person name="Finy P."/>
            <person name="Geml J."/>
            <person name="Haridas S."/>
            <person name="Hughes K."/>
            <person name="Justo A."/>
            <person name="Karasinski D."/>
            <person name="Kautmanova I."/>
            <person name="Kiss B."/>
            <person name="Kocsube S."/>
            <person name="Kotiranta H."/>
            <person name="LaButti K.M."/>
            <person name="Lechner B.E."/>
            <person name="Liimatainen K."/>
            <person name="Lipzen A."/>
            <person name="Lukacs Z."/>
            <person name="Mihaltcheva S."/>
            <person name="Morgado L.N."/>
            <person name="Niskanen T."/>
            <person name="Noordeloos M.E."/>
            <person name="Ohm R.A."/>
            <person name="Ortiz-Santana B."/>
            <person name="Ovrebo C."/>
            <person name="Racz N."/>
            <person name="Riley R."/>
            <person name="Savchenko A."/>
            <person name="Shiryaev A."/>
            <person name="Soop K."/>
            <person name="Spirin V."/>
            <person name="Szebenyi C."/>
            <person name="Tomsovsky M."/>
            <person name="Tulloss R.E."/>
            <person name="Uehling J."/>
            <person name="Grigoriev I.V."/>
            <person name="Vagvolgyi C."/>
            <person name="Papp T."/>
            <person name="Martin F.M."/>
            <person name="Miettinen O."/>
            <person name="Hibbett D.S."/>
            <person name="Nagy L.G."/>
        </authorList>
    </citation>
    <scope>NUCLEOTIDE SEQUENCE [LARGE SCALE GENOMIC DNA]</scope>
    <source>
        <strain evidence="1 2">CBS 962.96</strain>
    </source>
</reference>
<gene>
    <name evidence="1" type="ORF">K435DRAFT_681856</name>
</gene>
<keyword evidence="2" id="KW-1185">Reference proteome</keyword>
<sequence>MEPKKIRLFLPSDLTTVSLRSLACVGSLADDEAQLCEAEATDALEGVWEGLRARTMCTRYKIQNVQGQQSNTRAGGVLRNINIWIHASKIRYRRAHTAMQTLDRDGPWSEVLKPLDDKDVCSLNEQALTKEEAREREMRIQRGFHNEDEEEIDIEPGIVAMVQGEGRRTLSWIWYDPTVSSDDLAFMDAVQVEWCKSRARMLRWKEEVILLVEEIHRMQEFSLSKGKWWEGQKVGEPDMRSPHGLSAELIEGLN</sequence>
<dbReference type="EMBL" id="ML179456">
    <property type="protein sequence ID" value="THU87303.1"/>
    <property type="molecule type" value="Genomic_DNA"/>
</dbReference>
<organism evidence="1 2">
    <name type="scientific">Dendrothele bispora (strain CBS 962.96)</name>
    <dbReference type="NCBI Taxonomy" id="1314807"/>
    <lineage>
        <taxon>Eukaryota</taxon>
        <taxon>Fungi</taxon>
        <taxon>Dikarya</taxon>
        <taxon>Basidiomycota</taxon>
        <taxon>Agaricomycotina</taxon>
        <taxon>Agaricomycetes</taxon>
        <taxon>Agaricomycetidae</taxon>
        <taxon>Agaricales</taxon>
        <taxon>Agaricales incertae sedis</taxon>
        <taxon>Dendrothele</taxon>
    </lineage>
</organism>
<dbReference type="Proteomes" id="UP000297245">
    <property type="component" value="Unassembled WGS sequence"/>
</dbReference>